<feature type="domain" description="Luciferase" evidence="2">
    <location>
        <begin position="40"/>
        <end position="100"/>
    </location>
</feature>
<organism evidence="3">
    <name type="scientific">uncultured Thermomicrobiales bacterium</name>
    <dbReference type="NCBI Taxonomy" id="1645740"/>
    <lineage>
        <taxon>Bacteria</taxon>
        <taxon>Pseudomonadati</taxon>
        <taxon>Thermomicrobiota</taxon>
        <taxon>Thermomicrobia</taxon>
        <taxon>Thermomicrobiales</taxon>
        <taxon>environmental samples</taxon>
    </lineage>
</organism>
<dbReference type="EMBL" id="CADCWG010000068">
    <property type="protein sequence ID" value="CAA9543729.1"/>
    <property type="molecule type" value="Genomic_DNA"/>
</dbReference>
<evidence type="ECO:0000256" key="1">
    <source>
        <dbReference type="SAM" id="MobiDB-lite"/>
    </source>
</evidence>
<evidence type="ECO:0000259" key="2">
    <source>
        <dbReference type="Pfam" id="PF17648"/>
    </source>
</evidence>
<dbReference type="AlphaFoldDB" id="A0A6J4UB84"/>
<dbReference type="Pfam" id="PF17648">
    <property type="entry name" value="Luciferase"/>
    <property type="match status" value="1"/>
</dbReference>
<sequence>MDDEFLAAVKRAVLGWPGVETTRIEHGPGGGPVADYRVGRRQIGHIRHGNDGQADLLVPIEVRDALVRSGQATPHPAFPDGRTVASIPLRGPDDVPRGVAAFRADVVRLTAAPRRPPGSGSGDPSLAPARPAGVTGVTGS</sequence>
<evidence type="ECO:0000313" key="3">
    <source>
        <dbReference type="EMBL" id="CAA9543729.1"/>
    </source>
</evidence>
<protein>
    <recommendedName>
        <fullName evidence="2">Luciferase domain-containing protein</fullName>
    </recommendedName>
</protein>
<feature type="region of interest" description="Disordered" evidence="1">
    <location>
        <begin position="109"/>
        <end position="140"/>
    </location>
</feature>
<feature type="region of interest" description="Disordered" evidence="1">
    <location>
        <begin position="71"/>
        <end position="95"/>
    </location>
</feature>
<accession>A0A6J4UB84</accession>
<gene>
    <name evidence="3" type="ORF">AVDCRST_MAG49-1225</name>
</gene>
<dbReference type="InterPro" id="IPR040841">
    <property type="entry name" value="Luciferase_dom"/>
</dbReference>
<proteinExistence type="predicted"/>
<reference evidence="3" key="1">
    <citation type="submission" date="2020-02" db="EMBL/GenBank/DDBJ databases">
        <authorList>
            <person name="Meier V. D."/>
        </authorList>
    </citation>
    <scope>NUCLEOTIDE SEQUENCE</scope>
    <source>
        <strain evidence="3">AVDCRST_MAG49</strain>
    </source>
</reference>
<name>A0A6J4UB84_9BACT</name>